<feature type="region of interest" description="Disordered" evidence="15">
    <location>
        <begin position="276"/>
        <end position="299"/>
    </location>
</feature>
<dbReference type="GO" id="GO:0005886">
    <property type="term" value="C:plasma membrane"/>
    <property type="evidence" value="ECO:0007669"/>
    <property type="project" value="UniProtKB-SubCell"/>
</dbReference>
<evidence type="ECO:0000256" key="8">
    <source>
        <dbReference type="ARBA" id="ARBA00022982"/>
    </source>
</evidence>
<dbReference type="Proteomes" id="UP000603912">
    <property type="component" value="Unassembled WGS sequence"/>
</dbReference>
<dbReference type="PIRSF" id="PIRSF000292">
    <property type="entry name" value="Ubi_od_II"/>
    <property type="match status" value="1"/>
</dbReference>
<keyword evidence="8 14" id="KW-0249">Electron transport</keyword>
<evidence type="ECO:0000256" key="10">
    <source>
        <dbReference type="ARBA" id="ARBA00023002"/>
    </source>
</evidence>
<dbReference type="PROSITE" id="PS50999">
    <property type="entry name" value="COX2_TM"/>
    <property type="match status" value="1"/>
</dbReference>
<keyword evidence="6 16" id="KW-0812">Transmembrane</keyword>
<dbReference type="InterPro" id="IPR045187">
    <property type="entry name" value="CcO_II"/>
</dbReference>
<evidence type="ECO:0000313" key="20">
    <source>
        <dbReference type="Proteomes" id="UP000603912"/>
    </source>
</evidence>
<evidence type="ECO:0000256" key="13">
    <source>
        <dbReference type="ARBA" id="ARBA00023288"/>
    </source>
</evidence>
<proteinExistence type="inferred from homology"/>
<keyword evidence="7" id="KW-0732">Signal</keyword>
<gene>
    <name evidence="19" type="ORF">GCM10007036_20320</name>
</gene>
<dbReference type="RefSeq" id="WP_188517494.1">
    <property type="nucleotide sequence ID" value="NZ_BMES01000001.1"/>
</dbReference>
<dbReference type="EMBL" id="BMES01000001">
    <property type="protein sequence ID" value="GGH18275.1"/>
    <property type="molecule type" value="Genomic_DNA"/>
</dbReference>
<reference evidence="19" key="2">
    <citation type="submission" date="2020-09" db="EMBL/GenBank/DDBJ databases">
        <authorList>
            <person name="Sun Q."/>
            <person name="Zhou Y."/>
        </authorList>
    </citation>
    <scope>NUCLEOTIDE SEQUENCE</scope>
    <source>
        <strain evidence="19">CGMCC 1.12214</strain>
    </source>
</reference>
<reference evidence="19" key="1">
    <citation type="journal article" date="2014" name="Int. J. Syst. Evol. Microbiol.">
        <title>Complete genome sequence of Corynebacterium casei LMG S-19264T (=DSM 44701T), isolated from a smear-ripened cheese.</title>
        <authorList>
            <consortium name="US DOE Joint Genome Institute (JGI-PGF)"/>
            <person name="Walter F."/>
            <person name="Albersmeier A."/>
            <person name="Kalinowski J."/>
            <person name="Ruckert C."/>
        </authorList>
    </citation>
    <scope>NUCLEOTIDE SEQUENCE</scope>
    <source>
        <strain evidence="19">CGMCC 1.12214</strain>
    </source>
</reference>
<keyword evidence="3 14" id="KW-0813">Transport</keyword>
<evidence type="ECO:0000256" key="1">
    <source>
        <dbReference type="ARBA" id="ARBA00004651"/>
    </source>
</evidence>
<evidence type="ECO:0000256" key="4">
    <source>
        <dbReference type="ARBA" id="ARBA00022475"/>
    </source>
</evidence>
<dbReference type="Gene3D" id="1.10.287.90">
    <property type="match status" value="1"/>
</dbReference>
<evidence type="ECO:0000256" key="16">
    <source>
        <dbReference type="SAM" id="Phobius"/>
    </source>
</evidence>
<evidence type="ECO:0000256" key="6">
    <source>
        <dbReference type="ARBA" id="ARBA00022692"/>
    </source>
</evidence>
<dbReference type="SUPFAM" id="SSF49503">
    <property type="entry name" value="Cupredoxins"/>
    <property type="match status" value="1"/>
</dbReference>
<comment type="subcellular location">
    <subcellularLocation>
        <location evidence="1">Cell membrane</location>
        <topology evidence="1">Multi-pass membrane protein</topology>
    </subcellularLocation>
</comment>
<dbReference type="PANTHER" id="PTHR22888:SF18">
    <property type="entry name" value="CYTOCHROME BO(3) UBIQUINOL OXIDASE SUBUNIT 2"/>
    <property type="match status" value="1"/>
</dbReference>
<feature type="domain" description="Cytochrome oxidase subunit II copper A binding" evidence="17">
    <location>
        <begin position="122"/>
        <end position="234"/>
    </location>
</feature>
<dbReference type="PANTHER" id="PTHR22888">
    <property type="entry name" value="CYTOCHROME C OXIDASE, SUBUNIT II"/>
    <property type="match status" value="1"/>
</dbReference>
<evidence type="ECO:0000313" key="19">
    <source>
        <dbReference type="EMBL" id="GGH18275.1"/>
    </source>
</evidence>
<keyword evidence="4 14" id="KW-1003">Cell membrane</keyword>
<name>A0A917MJJ8_9HYPH</name>
<evidence type="ECO:0000259" key="18">
    <source>
        <dbReference type="PROSITE" id="PS50999"/>
    </source>
</evidence>
<dbReference type="InterPro" id="IPR011759">
    <property type="entry name" value="Cyt_c_oxidase_su2_TM_dom"/>
</dbReference>
<dbReference type="CDD" id="cd04212">
    <property type="entry name" value="CuRO_UO_II"/>
    <property type="match status" value="1"/>
</dbReference>
<evidence type="ECO:0000259" key="17">
    <source>
        <dbReference type="PROSITE" id="PS50857"/>
    </source>
</evidence>
<evidence type="ECO:0000256" key="7">
    <source>
        <dbReference type="ARBA" id="ARBA00022729"/>
    </source>
</evidence>
<dbReference type="InterPro" id="IPR010514">
    <property type="entry name" value="COX_ARM"/>
</dbReference>
<dbReference type="InterPro" id="IPR008972">
    <property type="entry name" value="Cupredoxin"/>
</dbReference>
<dbReference type="GO" id="GO:0004129">
    <property type="term" value="F:cytochrome-c oxidase activity"/>
    <property type="evidence" value="ECO:0007669"/>
    <property type="project" value="UniProtKB-UniRule"/>
</dbReference>
<comment type="caution">
    <text evidence="19">The sequence shown here is derived from an EMBL/GenBank/DDBJ whole genome shotgun (WGS) entry which is preliminary data.</text>
</comment>
<protein>
    <recommendedName>
        <fullName evidence="14">Ubiquinol oxidase subunit 2</fullName>
    </recommendedName>
</protein>
<evidence type="ECO:0000256" key="12">
    <source>
        <dbReference type="ARBA" id="ARBA00023139"/>
    </source>
</evidence>
<dbReference type="Pfam" id="PF00116">
    <property type="entry name" value="COX2"/>
    <property type="match status" value="1"/>
</dbReference>
<organism evidence="19 20">
    <name type="scientific">Alsobacter metallidurans</name>
    <dbReference type="NCBI Taxonomy" id="340221"/>
    <lineage>
        <taxon>Bacteria</taxon>
        <taxon>Pseudomonadati</taxon>
        <taxon>Pseudomonadota</taxon>
        <taxon>Alphaproteobacteria</taxon>
        <taxon>Hyphomicrobiales</taxon>
        <taxon>Alsobacteraceae</taxon>
        <taxon>Alsobacter</taxon>
    </lineage>
</organism>
<evidence type="ECO:0000256" key="2">
    <source>
        <dbReference type="ARBA" id="ARBA00007866"/>
    </source>
</evidence>
<dbReference type="NCBIfam" id="TIGR01433">
    <property type="entry name" value="CyoA"/>
    <property type="match status" value="1"/>
</dbReference>
<evidence type="ECO:0000256" key="5">
    <source>
        <dbReference type="ARBA" id="ARBA00022660"/>
    </source>
</evidence>
<feature type="transmembrane region" description="Helical" evidence="16">
    <location>
        <begin position="45"/>
        <end position="67"/>
    </location>
</feature>
<sequence length="299" mass="32244">MRAGALLLRTVPVAAIGFCLGGCQHGVLDPKGPVGAAERTILLNSLAIMLAIVIPTIVATLAFAWWFRASNTRARYRPDFVYSGKVELIVWSIPTLVILFLGGVIWVGSHQLDPYRPLASDQKPLEVQVVSLDWKWLFIYPEQNVAAVNQLVVPAGRPVHFTLTSASVMNVFFVPQLGSMIYTMNGMATQLHLQADQEGEFAGRSAMFSGDGFPGMFFTVKAVPGDAFDGWVQTAQGAGAALDRAAYAQLNRKTSFDPPTTYLSVDPHLFHAIVSQELPPQPGPDQGRGGPDISPKPGG</sequence>
<keyword evidence="10 14" id="KW-0560">Oxidoreductase</keyword>
<dbReference type="InterPro" id="IPR002429">
    <property type="entry name" value="CcO_II-like_C"/>
</dbReference>
<dbReference type="Pfam" id="PF06481">
    <property type="entry name" value="COX_ARM"/>
    <property type="match status" value="1"/>
</dbReference>
<feature type="domain" description="Cytochrome oxidase subunit II transmembrane region profile" evidence="18">
    <location>
        <begin position="19"/>
        <end position="116"/>
    </location>
</feature>
<evidence type="ECO:0000256" key="9">
    <source>
        <dbReference type="ARBA" id="ARBA00022989"/>
    </source>
</evidence>
<dbReference type="Gene3D" id="2.60.40.420">
    <property type="entry name" value="Cupredoxins - blue copper proteins"/>
    <property type="match status" value="1"/>
</dbReference>
<dbReference type="InterPro" id="IPR006333">
    <property type="entry name" value="Cyt_o_ubiquinol_oxidase_su2"/>
</dbReference>
<keyword evidence="12" id="KW-0564">Palmitate</keyword>
<dbReference type="GO" id="GO:0005507">
    <property type="term" value="F:copper ion binding"/>
    <property type="evidence" value="ECO:0007669"/>
    <property type="project" value="InterPro"/>
</dbReference>
<keyword evidence="5 14" id="KW-0679">Respiratory chain</keyword>
<dbReference type="InterPro" id="IPR036257">
    <property type="entry name" value="Cyt_c_oxidase_su2_TM_sf"/>
</dbReference>
<dbReference type="GO" id="GO:0042773">
    <property type="term" value="P:ATP synthesis coupled electron transport"/>
    <property type="evidence" value="ECO:0007669"/>
    <property type="project" value="TreeGrafter"/>
</dbReference>
<evidence type="ECO:0000256" key="3">
    <source>
        <dbReference type="ARBA" id="ARBA00022448"/>
    </source>
</evidence>
<evidence type="ECO:0000256" key="11">
    <source>
        <dbReference type="ARBA" id="ARBA00023136"/>
    </source>
</evidence>
<comment type="similarity">
    <text evidence="2 14">Belongs to the cytochrome c oxidase subunit 2 family.</text>
</comment>
<evidence type="ECO:0000256" key="15">
    <source>
        <dbReference type="SAM" id="MobiDB-lite"/>
    </source>
</evidence>
<keyword evidence="20" id="KW-1185">Reference proteome</keyword>
<dbReference type="PROSITE" id="PS50857">
    <property type="entry name" value="COX2_CUA"/>
    <property type="match status" value="1"/>
</dbReference>
<accession>A0A917MJJ8</accession>
<keyword evidence="13" id="KW-0449">Lipoprotein</keyword>
<dbReference type="InterPro" id="IPR034227">
    <property type="entry name" value="CuRO_UO_II"/>
</dbReference>
<dbReference type="SUPFAM" id="SSF81464">
    <property type="entry name" value="Cytochrome c oxidase subunit II-like, transmembrane region"/>
    <property type="match status" value="1"/>
</dbReference>
<dbReference type="GO" id="GO:0016682">
    <property type="term" value="F:oxidoreductase activity, acting on diphenols and related substances as donors, oxygen as acceptor"/>
    <property type="evidence" value="ECO:0007669"/>
    <property type="project" value="InterPro"/>
</dbReference>
<feature type="transmembrane region" description="Helical" evidence="16">
    <location>
        <begin position="88"/>
        <end position="108"/>
    </location>
</feature>
<keyword evidence="9 16" id="KW-1133">Transmembrane helix</keyword>
<keyword evidence="11 14" id="KW-0472">Membrane</keyword>
<dbReference type="GO" id="GO:0009486">
    <property type="term" value="F:cytochrome bo3 ubiquinol oxidase activity"/>
    <property type="evidence" value="ECO:0007669"/>
    <property type="project" value="InterPro"/>
</dbReference>
<evidence type="ECO:0000256" key="14">
    <source>
        <dbReference type="PIRNR" id="PIRNR000292"/>
    </source>
</evidence>
<dbReference type="AlphaFoldDB" id="A0A917MJJ8"/>